<evidence type="ECO:0000256" key="4">
    <source>
        <dbReference type="ARBA" id="ARBA00023172"/>
    </source>
</evidence>
<reference evidence="8 9" key="1">
    <citation type="submission" date="2020-07" db="EMBL/GenBank/DDBJ databases">
        <authorList>
            <person name="Criscuolo A."/>
        </authorList>
    </citation>
    <scope>NUCLEOTIDE SEQUENCE [LARGE SCALE GENOMIC DNA]</scope>
    <source>
        <strain evidence="9">CIP 111030</strain>
    </source>
</reference>
<evidence type="ECO:0000256" key="1">
    <source>
        <dbReference type="ARBA" id="ARBA00022490"/>
    </source>
</evidence>
<dbReference type="Gene3D" id="1.10.150.20">
    <property type="entry name" value="5' to 3' exonuclease, C-terminal subdomain"/>
    <property type="match status" value="1"/>
</dbReference>
<dbReference type="HAMAP" id="MF_00031">
    <property type="entry name" value="DNA_HJ_migration_RuvA"/>
    <property type="match status" value="1"/>
</dbReference>
<keyword evidence="5 6" id="KW-0234">DNA repair</keyword>
<dbReference type="Pfam" id="PF14520">
    <property type="entry name" value="HHH_5"/>
    <property type="match status" value="1"/>
</dbReference>
<dbReference type="InterPro" id="IPR011114">
    <property type="entry name" value="RuvA_C"/>
</dbReference>
<comment type="domain">
    <text evidence="6">Has three domains with a flexible linker between the domains II and III and assumes an 'L' shape. Domain III is highly mobile and contacts RuvB.</text>
</comment>
<dbReference type="InterPro" id="IPR000085">
    <property type="entry name" value="RuvA"/>
</dbReference>
<dbReference type="Gene3D" id="2.40.50.140">
    <property type="entry name" value="Nucleic acid-binding proteins"/>
    <property type="match status" value="1"/>
</dbReference>
<comment type="caution">
    <text evidence="6">Lacks conserved residue(s) required for the propagation of feature annotation.</text>
</comment>
<protein>
    <recommendedName>
        <fullName evidence="6">Holliday junction branch migration complex subunit RuvA</fullName>
    </recommendedName>
</protein>
<dbReference type="RefSeq" id="WP_186087383.1">
    <property type="nucleotide sequence ID" value="NZ_BMDB01000001.1"/>
</dbReference>
<dbReference type="EMBL" id="CAJEWE010000010">
    <property type="protein sequence ID" value="CAD2076624.1"/>
    <property type="molecule type" value="Genomic_DNA"/>
</dbReference>
<comment type="caution">
    <text evidence="8">The sequence shown here is derived from an EMBL/GenBank/DDBJ whole genome shotgun (WGS) entry which is preliminary data.</text>
</comment>
<keyword evidence="8" id="KW-0067">ATP-binding</keyword>
<organism evidence="8 9">
    <name type="scientific">Phocicoccus schoeneichii</name>
    <dbReference type="NCBI Taxonomy" id="1812261"/>
    <lineage>
        <taxon>Bacteria</taxon>
        <taxon>Bacillati</taxon>
        <taxon>Bacillota</taxon>
        <taxon>Bacilli</taxon>
        <taxon>Bacillales</taxon>
        <taxon>Salinicoccaceae</taxon>
        <taxon>Phocicoccus</taxon>
    </lineage>
</organism>
<dbReference type="Proteomes" id="UP000521032">
    <property type="component" value="Unassembled WGS sequence"/>
</dbReference>
<dbReference type="InterPro" id="IPR036267">
    <property type="entry name" value="RuvA_C_sf"/>
</dbReference>
<evidence type="ECO:0000256" key="6">
    <source>
        <dbReference type="HAMAP-Rule" id="MF_00031"/>
    </source>
</evidence>
<dbReference type="InterPro" id="IPR012340">
    <property type="entry name" value="NA-bd_OB-fold"/>
</dbReference>
<comment type="similarity">
    <text evidence="6">Belongs to the RuvA family.</text>
</comment>
<dbReference type="SUPFAM" id="SSF47781">
    <property type="entry name" value="RuvA domain 2-like"/>
    <property type="match status" value="1"/>
</dbReference>
<sequence length="197" mass="22194">MYQYIKGVITEVKPTFVTLENNNIGFLIVVPNPFRFESALNTEVQIFIEQIVREDSLTLYGFKTEKEKAMFHSLLKVTGIGPKSALAILAASTPNEIIHAIENEDQAYLQKFPGIGKKSSMQIILDLKGKLSYDEELVETVQVTTKSNDVIIDEALMTLEALGYSKRELTKLDKHLKQLDIDTVEEAVKQGLKFIVE</sequence>
<keyword evidence="8" id="KW-0378">Hydrolase</keyword>
<accession>A0A6V7RFC0</accession>
<keyword evidence="9" id="KW-1185">Reference proteome</keyword>
<evidence type="ECO:0000313" key="9">
    <source>
        <dbReference type="Proteomes" id="UP000521032"/>
    </source>
</evidence>
<comment type="subunit">
    <text evidence="6">Homotetramer. Forms an RuvA(8)-RuvB(12)-Holliday junction (HJ) complex. HJ DNA is sandwiched between 2 RuvA tetramers; dsDNA enters through RuvA and exits via RuvB. An RuvB hexamer assembles on each DNA strand where it exits the tetramer. Each RuvB hexamer is contacted by two RuvA subunits (via domain III) on 2 adjacent RuvB subunits; this complex drives branch migration. In the full resolvosome a probable DNA-RuvA(4)-RuvB(12)-RuvC(2) complex forms which resolves the HJ.</text>
</comment>
<comment type="function">
    <text evidence="6">The RuvA-RuvB-RuvC complex processes Holliday junction (HJ) DNA during genetic recombination and DNA repair, while the RuvA-RuvB complex plays an important role in the rescue of blocked DNA replication forks via replication fork reversal (RFR). RuvA specifically binds to HJ cruciform DNA, conferring on it an open structure. The RuvB hexamer acts as an ATP-dependent pump, pulling dsDNA into and through the RuvAB complex. HJ branch migration allows RuvC to scan DNA until it finds its consensus sequence, where it cleaves and resolves the cruciform DNA.</text>
</comment>
<feature type="domain" description="Helix-hairpin-helix DNA-binding motif class 1" evidence="7">
    <location>
        <begin position="72"/>
        <end position="91"/>
    </location>
</feature>
<evidence type="ECO:0000313" key="8">
    <source>
        <dbReference type="EMBL" id="CAD2076624.1"/>
    </source>
</evidence>
<evidence type="ECO:0000256" key="3">
    <source>
        <dbReference type="ARBA" id="ARBA00023125"/>
    </source>
</evidence>
<dbReference type="CDD" id="cd14332">
    <property type="entry name" value="UBA_RuvA_C"/>
    <property type="match status" value="1"/>
</dbReference>
<dbReference type="NCBIfam" id="TIGR00084">
    <property type="entry name" value="ruvA"/>
    <property type="match status" value="1"/>
</dbReference>
<keyword evidence="3 6" id="KW-0238">DNA-binding</keyword>
<evidence type="ECO:0000256" key="5">
    <source>
        <dbReference type="ARBA" id="ARBA00023204"/>
    </source>
</evidence>
<dbReference type="SUPFAM" id="SSF50249">
    <property type="entry name" value="Nucleic acid-binding proteins"/>
    <property type="match status" value="1"/>
</dbReference>
<dbReference type="GO" id="GO:0009379">
    <property type="term" value="C:Holliday junction helicase complex"/>
    <property type="evidence" value="ECO:0007669"/>
    <property type="project" value="InterPro"/>
</dbReference>
<dbReference type="Pfam" id="PF01330">
    <property type="entry name" value="RuvA_N"/>
    <property type="match status" value="1"/>
</dbReference>
<comment type="subcellular location">
    <subcellularLocation>
        <location evidence="6">Cytoplasm</location>
    </subcellularLocation>
</comment>
<dbReference type="GO" id="GO:0048476">
    <property type="term" value="C:Holliday junction resolvase complex"/>
    <property type="evidence" value="ECO:0007669"/>
    <property type="project" value="UniProtKB-UniRule"/>
</dbReference>
<evidence type="ECO:0000259" key="7">
    <source>
        <dbReference type="SMART" id="SM00278"/>
    </source>
</evidence>
<keyword evidence="8" id="KW-0547">Nucleotide-binding</keyword>
<feature type="region of interest" description="Domain III" evidence="6">
    <location>
        <begin position="152"/>
        <end position="197"/>
    </location>
</feature>
<dbReference type="SMART" id="SM00278">
    <property type="entry name" value="HhH1"/>
    <property type="match status" value="2"/>
</dbReference>
<evidence type="ECO:0000256" key="2">
    <source>
        <dbReference type="ARBA" id="ARBA00022763"/>
    </source>
</evidence>
<dbReference type="Pfam" id="PF07499">
    <property type="entry name" value="RuvA_C"/>
    <property type="match status" value="1"/>
</dbReference>
<dbReference type="GO" id="GO:0000400">
    <property type="term" value="F:four-way junction DNA binding"/>
    <property type="evidence" value="ECO:0007669"/>
    <property type="project" value="UniProtKB-UniRule"/>
</dbReference>
<dbReference type="GO" id="GO:0009378">
    <property type="term" value="F:four-way junction helicase activity"/>
    <property type="evidence" value="ECO:0007669"/>
    <property type="project" value="InterPro"/>
</dbReference>
<keyword evidence="8" id="KW-0347">Helicase</keyword>
<dbReference type="GO" id="GO:0005737">
    <property type="term" value="C:cytoplasm"/>
    <property type="evidence" value="ECO:0007669"/>
    <property type="project" value="UniProtKB-SubCell"/>
</dbReference>
<dbReference type="InterPro" id="IPR003583">
    <property type="entry name" value="Hlx-hairpin-Hlx_DNA-bd_motif"/>
</dbReference>
<keyword evidence="2 6" id="KW-0227">DNA damage</keyword>
<keyword evidence="4 6" id="KW-0233">DNA recombination</keyword>
<dbReference type="GO" id="GO:0006310">
    <property type="term" value="P:DNA recombination"/>
    <property type="evidence" value="ECO:0007669"/>
    <property type="project" value="UniProtKB-UniRule"/>
</dbReference>
<dbReference type="GO" id="GO:0006281">
    <property type="term" value="P:DNA repair"/>
    <property type="evidence" value="ECO:0007669"/>
    <property type="project" value="UniProtKB-UniRule"/>
</dbReference>
<gene>
    <name evidence="6 8" type="primary">ruvA</name>
    <name evidence="8" type="ORF">JEOSCH030_01113</name>
</gene>
<feature type="domain" description="Helix-hairpin-helix DNA-binding motif class 1" evidence="7">
    <location>
        <begin position="107"/>
        <end position="126"/>
    </location>
</feature>
<dbReference type="GO" id="GO:0005524">
    <property type="term" value="F:ATP binding"/>
    <property type="evidence" value="ECO:0007669"/>
    <property type="project" value="InterPro"/>
</dbReference>
<keyword evidence="1 6" id="KW-0963">Cytoplasm</keyword>
<dbReference type="InterPro" id="IPR010994">
    <property type="entry name" value="RuvA_2-like"/>
</dbReference>
<name>A0A6V7RFC0_9BACL</name>
<proteinExistence type="inferred from homology"/>
<dbReference type="InterPro" id="IPR013849">
    <property type="entry name" value="DNA_helicase_Holl-junc_RuvA_I"/>
</dbReference>
<dbReference type="SUPFAM" id="SSF46929">
    <property type="entry name" value="DNA helicase RuvA subunit, C-terminal domain"/>
    <property type="match status" value="1"/>
</dbReference>
<dbReference type="AlphaFoldDB" id="A0A6V7RFC0"/>